<dbReference type="OrthoDB" id="425534at2759"/>
<keyword evidence="5" id="KW-1185">Reference proteome</keyword>
<proteinExistence type="inferred from homology"/>
<dbReference type="SUPFAM" id="SSF53474">
    <property type="entry name" value="alpha/beta-Hydrolases"/>
    <property type="match status" value="1"/>
</dbReference>
<dbReference type="AlphaFoldDB" id="A0A8H3J3D2"/>
<dbReference type="Pfam" id="PF08386">
    <property type="entry name" value="Abhydrolase_4"/>
    <property type="match status" value="1"/>
</dbReference>
<evidence type="ECO:0000313" key="5">
    <source>
        <dbReference type="Proteomes" id="UP000664203"/>
    </source>
</evidence>
<feature type="domain" description="Peptidase S33 tripeptidyl aminopeptidase-like C-terminal" evidence="3">
    <location>
        <begin position="441"/>
        <end position="544"/>
    </location>
</feature>
<evidence type="ECO:0000259" key="3">
    <source>
        <dbReference type="Pfam" id="PF08386"/>
    </source>
</evidence>
<comment type="similarity">
    <text evidence="1">Belongs to the peptidase S33 family.</text>
</comment>
<comment type="caution">
    <text evidence="4">The sequence shown here is derived from an EMBL/GenBank/DDBJ whole genome shotgun (WGS) entry which is preliminary data.</text>
</comment>
<dbReference type="Gene3D" id="3.40.50.1820">
    <property type="entry name" value="alpha/beta hydrolase"/>
    <property type="match status" value="1"/>
</dbReference>
<gene>
    <name evidence="4" type="ORF">ALECFALPRED_008387</name>
</gene>
<sequence>MLITPSRKLQYTPCYDEYECARLEVPLDWNATIDDDFSAPTVALAIARKPAAVDITDPRYGGVVLLNPGGPGGSGINFLLKNGASLQTIVSSGHSPRNASENVTFYDVLSWDPRGVNNTTPGHICIQDRQARIAWDSQDVTLGHDLEDPSIFAQHWARSTLFGETCASINGTNDLGTNGHLGEFTGTASVVRDMVEIIERHGEWREAKAQKLLLDDTTSLRRRDPQALARTAWSIGAEQLQYWGFSYGSLLGQYFASMQPARVGRMVLDGVANADDYAAGEWARNLHDTNALLLEFATQCFAAGSLCPTYDDHGAAQIVANIHTIMAALKTDPLAGKDGENTPFIVSASLLTDTILAQLYAPFFGFSETARLLAAATAGNASYFIPYLPATPYAPEALFPAASRPTTGESFTGIACTDGLPHLTETKSAYQSYVSSLTAQSPLFGSGWSLVRTPCRGYSVRSRWRFPGPFGALTAHPILFASQALDPVTPLRHAEAATNRYPGSGLLNAGGAGHCTISGVSMCAMKRVRNYFQTGRMPEVGLVCESEVDFFAEGGPRARFEWAEEGDKELWEAMLHLADKRPGREAKQGARGRGVWLL</sequence>
<dbReference type="PANTHER" id="PTHR43248">
    <property type="entry name" value="2-SUCCINYL-6-HYDROXY-2,4-CYCLOHEXADIENE-1-CARBOXYLATE SYNTHASE"/>
    <property type="match status" value="1"/>
</dbReference>
<name>A0A8H3J3D2_9LECA</name>
<dbReference type="EMBL" id="CAJPDR010000579">
    <property type="protein sequence ID" value="CAF9939955.1"/>
    <property type="molecule type" value="Genomic_DNA"/>
</dbReference>
<evidence type="ECO:0000256" key="1">
    <source>
        <dbReference type="ARBA" id="ARBA00010088"/>
    </source>
</evidence>
<organism evidence="4 5">
    <name type="scientific">Alectoria fallacina</name>
    <dbReference type="NCBI Taxonomy" id="1903189"/>
    <lineage>
        <taxon>Eukaryota</taxon>
        <taxon>Fungi</taxon>
        <taxon>Dikarya</taxon>
        <taxon>Ascomycota</taxon>
        <taxon>Pezizomycotina</taxon>
        <taxon>Lecanoromycetes</taxon>
        <taxon>OSLEUM clade</taxon>
        <taxon>Lecanoromycetidae</taxon>
        <taxon>Lecanorales</taxon>
        <taxon>Lecanorineae</taxon>
        <taxon>Parmeliaceae</taxon>
        <taxon>Alectoria</taxon>
    </lineage>
</organism>
<reference evidence="4" key="1">
    <citation type="submission" date="2021-03" db="EMBL/GenBank/DDBJ databases">
        <authorList>
            <person name="Tagirdzhanova G."/>
        </authorList>
    </citation>
    <scope>NUCLEOTIDE SEQUENCE</scope>
</reference>
<evidence type="ECO:0000256" key="2">
    <source>
        <dbReference type="ARBA" id="ARBA00022801"/>
    </source>
</evidence>
<dbReference type="InterPro" id="IPR029058">
    <property type="entry name" value="AB_hydrolase_fold"/>
</dbReference>
<accession>A0A8H3J3D2</accession>
<keyword evidence="2" id="KW-0378">Hydrolase</keyword>
<dbReference type="Proteomes" id="UP000664203">
    <property type="component" value="Unassembled WGS sequence"/>
</dbReference>
<dbReference type="InterPro" id="IPR013595">
    <property type="entry name" value="Pept_S33_TAP-like_C"/>
</dbReference>
<evidence type="ECO:0000313" key="4">
    <source>
        <dbReference type="EMBL" id="CAF9939955.1"/>
    </source>
</evidence>
<protein>
    <recommendedName>
        <fullName evidence="3">Peptidase S33 tripeptidyl aminopeptidase-like C-terminal domain-containing protein</fullName>
    </recommendedName>
</protein>
<dbReference type="PANTHER" id="PTHR43248:SF25">
    <property type="entry name" value="AB HYDROLASE-1 DOMAIN-CONTAINING PROTEIN-RELATED"/>
    <property type="match status" value="1"/>
</dbReference>
<dbReference type="InterPro" id="IPR051601">
    <property type="entry name" value="Serine_prot/Carboxylest_S33"/>
</dbReference>
<dbReference type="GO" id="GO:0016787">
    <property type="term" value="F:hydrolase activity"/>
    <property type="evidence" value="ECO:0007669"/>
    <property type="project" value="UniProtKB-KW"/>
</dbReference>